<name>A0A3G5AE40_9VIRU</name>
<proteinExistence type="predicted"/>
<protein>
    <submittedName>
        <fullName evidence="1">Uncharacterized protein</fullName>
    </submittedName>
</protein>
<organism evidence="1">
    <name type="scientific">Hyperionvirus sp</name>
    <dbReference type="NCBI Taxonomy" id="2487770"/>
    <lineage>
        <taxon>Viruses</taxon>
        <taxon>Varidnaviria</taxon>
        <taxon>Bamfordvirae</taxon>
        <taxon>Nucleocytoviricota</taxon>
        <taxon>Megaviricetes</taxon>
        <taxon>Imitervirales</taxon>
        <taxon>Mimiviridae</taxon>
        <taxon>Klosneuvirinae</taxon>
    </lineage>
</organism>
<gene>
    <name evidence="1" type="ORF">Hyperionvirus18_19</name>
</gene>
<sequence>MKLVKIIIDEYKEGNLITYDRSVIDFDKFTNYFMGTNNSDKLHLFQLIKDVLTSQAIQQRCHIKIYFKPDENDYDQMIQLLCSSLCGPVKWMSKKIKDFHYNDSLIGINYKYPNKSNDLLYNYYSLRRENESKLIVNEMIFDSQTIFYNDMHYPLKFLNGGIKIAKYKFLLQRSDYENEKNNIVRMLILSGVREEFRVKVGQYLGEGSAVELVPSEHFGRYMMELKDILISDMGRRGEVYDSFYKKYVDLVSFEIDDIEPLIEKSMEIKSNLVYSDLASSGAFWLYQINNLVDAIFNNIGLRLYGRNFEEWGYGEMIVVVLISFLFDDAGSLFILEPNELGGDDLEVIGKLRGEIVLRGKQVNVITYNNKINDRVRGKCGCVYVFRYGGIINVANIDISINKILSCWDIADIIENFNREHLICEGYSEYEYFSMCKFDLGYEKIREYELVNANGSSNSIKLLKIFSNILKDDIVGKTKIIILLDYDGLETIKQIFSLKNKNLFSDTRNINCYMWFAKGGDIVLERLDVVAKELLRINGINGGKRGGGKIYEKFSEIKNYGMPVELEDVFDSDPNIKKLNKVVFDREVPDYGYYKLNQRMKNTGYKAGLLKLGERRIPRKFFDLIDGALVAVMR</sequence>
<reference evidence="1" key="1">
    <citation type="submission" date="2018-10" db="EMBL/GenBank/DDBJ databases">
        <title>Hidden diversity of soil giant viruses.</title>
        <authorList>
            <person name="Schulz F."/>
            <person name="Alteio L."/>
            <person name="Goudeau D."/>
            <person name="Ryan E.M."/>
            <person name="Malmstrom R.R."/>
            <person name="Blanchard J."/>
            <person name="Woyke T."/>
        </authorList>
    </citation>
    <scope>NUCLEOTIDE SEQUENCE</scope>
    <source>
        <strain evidence="1">HYV1</strain>
    </source>
</reference>
<dbReference type="EMBL" id="MK072400">
    <property type="protein sequence ID" value="AYV84143.1"/>
    <property type="molecule type" value="Genomic_DNA"/>
</dbReference>
<evidence type="ECO:0000313" key="1">
    <source>
        <dbReference type="EMBL" id="AYV84143.1"/>
    </source>
</evidence>
<accession>A0A3G5AE40</accession>